<reference evidence="2" key="1">
    <citation type="submission" date="2021-06" db="EMBL/GenBank/DDBJ databases">
        <title>Comparative genomics, transcriptomics and evolutionary studies reveal genomic signatures of adaptation to plant cell wall in hemibiotrophic fungi.</title>
        <authorList>
            <consortium name="DOE Joint Genome Institute"/>
            <person name="Baroncelli R."/>
            <person name="Diaz J.F."/>
            <person name="Benocci T."/>
            <person name="Peng M."/>
            <person name="Battaglia E."/>
            <person name="Haridas S."/>
            <person name="Andreopoulos W."/>
            <person name="Labutti K."/>
            <person name="Pangilinan J."/>
            <person name="Floch G.L."/>
            <person name="Makela M.R."/>
            <person name="Henrissat B."/>
            <person name="Grigoriev I.V."/>
            <person name="Crouch J.A."/>
            <person name="De Vries R.P."/>
            <person name="Sukno S.A."/>
            <person name="Thon M.R."/>
        </authorList>
    </citation>
    <scope>NUCLEOTIDE SEQUENCE</scope>
    <source>
        <strain evidence="2">MAFF235873</strain>
    </source>
</reference>
<sequence>MNSSIQDVYNALHANQPGGVNPPSSAASRPSPLDTTANIPEKYVNKESIVPIAAAVTAISKKSMADFTKDLTANFDSQLRELVKSAHQNIEQVSGSAHERIDQVSDSAQKAFQSAVFKIQTKTTEDLQKLSGHPDLRQLDLDAVAYKLGLGPS</sequence>
<evidence type="ECO:0000313" key="2">
    <source>
        <dbReference type="EMBL" id="KAK2022050.1"/>
    </source>
</evidence>
<evidence type="ECO:0000313" key="3">
    <source>
        <dbReference type="Proteomes" id="UP001232148"/>
    </source>
</evidence>
<feature type="compositionally biased region" description="Low complexity" evidence="1">
    <location>
        <begin position="22"/>
        <end position="32"/>
    </location>
</feature>
<name>A0AAD9LXM6_9PEZI</name>
<gene>
    <name evidence="2" type="ORF">LX32DRAFT_733046</name>
</gene>
<feature type="region of interest" description="Disordered" evidence="1">
    <location>
        <begin position="1"/>
        <end position="39"/>
    </location>
</feature>
<evidence type="ECO:0000256" key="1">
    <source>
        <dbReference type="SAM" id="MobiDB-lite"/>
    </source>
</evidence>
<dbReference type="Proteomes" id="UP001232148">
    <property type="component" value="Unassembled WGS sequence"/>
</dbReference>
<dbReference type="EMBL" id="MU843063">
    <property type="protein sequence ID" value="KAK2022050.1"/>
    <property type="molecule type" value="Genomic_DNA"/>
</dbReference>
<comment type="caution">
    <text evidence="2">The sequence shown here is derived from an EMBL/GenBank/DDBJ whole genome shotgun (WGS) entry which is preliminary data.</text>
</comment>
<organism evidence="2 3">
    <name type="scientific">Colletotrichum zoysiae</name>
    <dbReference type="NCBI Taxonomy" id="1216348"/>
    <lineage>
        <taxon>Eukaryota</taxon>
        <taxon>Fungi</taxon>
        <taxon>Dikarya</taxon>
        <taxon>Ascomycota</taxon>
        <taxon>Pezizomycotina</taxon>
        <taxon>Sordariomycetes</taxon>
        <taxon>Hypocreomycetidae</taxon>
        <taxon>Glomerellales</taxon>
        <taxon>Glomerellaceae</taxon>
        <taxon>Colletotrichum</taxon>
        <taxon>Colletotrichum graminicola species complex</taxon>
    </lineage>
</organism>
<protein>
    <submittedName>
        <fullName evidence="2">Uncharacterized protein</fullName>
    </submittedName>
</protein>
<accession>A0AAD9LXM6</accession>
<keyword evidence="3" id="KW-1185">Reference proteome</keyword>
<dbReference type="AlphaFoldDB" id="A0AAD9LXM6"/>
<proteinExistence type="predicted"/>